<keyword evidence="2" id="KW-1185">Reference proteome</keyword>
<evidence type="ECO:0000313" key="1">
    <source>
        <dbReference type="EMBL" id="QNL43739.1"/>
    </source>
</evidence>
<evidence type="ECO:0000313" key="2">
    <source>
        <dbReference type="Proteomes" id="UP000515960"/>
    </source>
</evidence>
<name>A0A7G9B2F8_9FIRM</name>
<organism evidence="1 2">
    <name type="scientific">Oscillibacter hominis</name>
    <dbReference type="NCBI Taxonomy" id="2763056"/>
    <lineage>
        <taxon>Bacteria</taxon>
        <taxon>Bacillati</taxon>
        <taxon>Bacillota</taxon>
        <taxon>Clostridia</taxon>
        <taxon>Eubacteriales</taxon>
        <taxon>Oscillospiraceae</taxon>
        <taxon>Oscillibacter</taxon>
    </lineage>
</organism>
<dbReference type="KEGG" id="ohi:H8790_09700"/>
<proteinExistence type="predicted"/>
<sequence>MAIYVKQGDAYALPVEIRANDEVLRVAEVETVEFYIGGLRKVYPGDVVYSEESGVFELPLTQQETFDWEANSSVELDIRIKYVNGTVQGIVPKKVNVVDAISTEVL</sequence>
<gene>
    <name evidence="1" type="ORF">H8790_09700</name>
</gene>
<dbReference type="Proteomes" id="UP000515960">
    <property type="component" value="Chromosome"/>
</dbReference>
<protein>
    <submittedName>
        <fullName evidence="1">Uncharacterized protein</fullName>
    </submittedName>
</protein>
<dbReference type="RefSeq" id="WP_187332330.1">
    <property type="nucleotide sequence ID" value="NZ_CP060490.1"/>
</dbReference>
<dbReference type="EMBL" id="CP060490">
    <property type="protein sequence ID" value="QNL43739.1"/>
    <property type="molecule type" value="Genomic_DNA"/>
</dbReference>
<reference evidence="1 2" key="1">
    <citation type="submission" date="2020-08" db="EMBL/GenBank/DDBJ databases">
        <authorList>
            <person name="Liu C."/>
            <person name="Sun Q."/>
        </authorList>
    </citation>
    <scope>NUCLEOTIDE SEQUENCE [LARGE SCALE GENOMIC DNA]</scope>
    <source>
        <strain evidence="1 2">NSJ-62</strain>
    </source>
</reference>
<dbReference type="AlphaFoldDB" id="A0A7G9B2F8"/>
<accession>A0A7G9B2F8</accession>